<feature type="transmembrane region" description="Helical" evidence="1">
    <location>
        <begin position="195"/>
        <end position="213"/>
    </location>
</feature>
<name>A0A5Q0TMG2_9VIBR</name>
<feature type="transmembrane region" description="Helical" evidence="1">
    <location>
        <begin position="61"/>
        <end position="84"/>
    </location>
</feature>
<keyword evidence="1" id="KW-0812">Transmembrane</keyword>
<sequence length="462" mass="50887">MNTGAFFQAYVFITLIFSGTAQYFTNIQAFLWLPFIMTMLMVALVPLQTRYDFKPLDNIENIILLLFLGFFVLALSSSLLQVGIKTTIAGVKNGIGISLLLPCLLLGFCRESQLYRICKKLYWVFYAQIPVVIYQALIVVPARVAIEGKMDSWDSVVGTFGGSMVAGGNGASMGLFCLLIMMMKLSEYKHGVAKLWSVAIHIAIALAICVIAEVKFVTLLSPFFLLYVYIKPSYIKEVRAISVKTILISVLGIFAILAVMVTILALAFSTNTQAHMSILDIFLDNIGYIFDPSIVVPGIDGNLDELGRVTSLIFWSQHSDIQGVANQLFGYGLNSSNSGSEVLGYLASLFNLSIGSTSLAIFLWEIGLIGTMLLIAIVYLILKHSKPKPVFSDKDLSRPDTELLSYQPAFIGFILAGLITLPYSPQLALIPVFQFQFYFVLGAILIIRKATLDKIEPSYALS</sequence>
<gene>
    <name evidence="2" type="ORF">GFB47_14930</name>
</gene>
<proteinExistence type="predicted"/>
<feature type="transmembrane region" description="Helical" evidence="1">
    <location>
        <begin position="160"/>
        <end position="183"/>
    </location>
</feature>
<dbReference type="EMBL" id="CP045700">
    <property type="protein sequence ID" value="QGA66689.1"/>
    <property type="molecule type" value="Genomic_DNA"/>
</dbReference>
<keyword evidence="1" id="KW-0472">Membrane</keyword>
<feature type="transmembrane region" description="Helical" evidence="1">
    <location>
        <begin position="219"/>
        <end position="235"/>
    </location>
</feature>
<feature type="transmembrane region" description="Helical" evidence="1">
    <location>
        <begin position="247"/>
        <end position="268"/>
    </location>
</feature>
<keyword evidence="3" id="KW-1185">Reference proteome</keyword>
<protein>
    <submittedName>
        <fullName evidence="2">Capsular biosynthesis protein</fullName>
    </submittedName>
</protein>
<evidence type="ECO:0000313" key="2">
    <source>
        <dbReference type="EMBL" id="QGA66689.1"/>
    </source>
</evidence>
<accession>A0A5Q0TMG2</accession>
<dbReference type="RefSeq" id="WP_153448822.1">
    <property type="nucleotide sequence ID" value="NZ_CP045700.1"/>
</dbReference>
<feature type="transmembrane region" description="Helical" evidence="1">
    <location>
        <begin position="427"/>
        <end position="447"/>
    </location>
</feature>
<feature type="transmembrane region" description="Helical" evidence="1">
    <location>
        <begin position="90"/>
        <end position="109"/>
    </location>
</feature>
<dbReference type="Proteomes" id="UP000348942">
    <property type="component" value="Chromosome 2"/>
</dbReference>
<feature type="transmembrane region" description="Helical" evidence="1">
    <location>
        <begin position="359"/>
        <end position="382"/>
    </location>
</feature>
<evidence type="ECO:0000256" key="1">
    <source>
        <dbReference type="SAM" id="Phobius"/>
    </source>
</evidence>
<feature type="transmembrane region" description="Helical" evidence="1">
    <location>
        <begin position="121"/>
        <end position="140"/>
    </location>
</feature>
<evidence type="ECO:0000313" key="3">
    <source>
        <dbReference type="Proteomes" id="UP000348942"/>
    </source>
</evidence>
<keyword evidence="1" id="KW-1133">Transmembrane helix</keyword>
<organism evidence="2 3">
    <name type="scientific">Vibrio algicola</name>
    <dbReference type="NCBI Taxonomy" id="2662262"/>
    <lineage>
        <taxon>Bacteria</taxon>
        <taxon>Pseudomonadati</taxon>
        <taxon>Pseudomonadota</taxon>
        <taxon>Gammaproteobacteria</taxon>
        <taxon>Vibrionales</taxon>
        <taxon>Vibrionaceae</taxon>
        <taxon>Vibrio</taxon>
    </lineage>
</organism>
<feature type="transmembrane region" description="Helical" evidence="1">
    <location>
        <begin position="7"/>
        <end position="24"/>
    </location>
</feature>
<dbReference type="AlphaFoldDB" id="A0A5Q0TMG2"/>
<reference evidence="2 3" key="1">
    <citation type="submission" date="2019-10" db="EMBL/GenBank/DDBJ databases">
        <title>Vibrio sp. nov., isolated from Coralline algae surface.</title>
        <authorList>
            <person name="Geng Y."/>
            <person name="Zhang X."/>
        </authorList>
    </citation>
    <scope>NUCLEOTIDE SEQUENCE [LARGE SCALE GENOMIC DNA]</scope>
    <source>
        <strain evidence="2 3">SM1977</strain>
    </source>
</reference>
<feature type="transmembrane region" description="Helical" evidence="1">
    <location>
        <begin position="403"/>
        <end position="421"/>
    </location>
</feature>
<feature type="transmembrane region" description="Helical" evidence="1">
    <location>
        <begin position="30"/>
        <end position="49"/>
    </location>
</feature>